<name>A0ABQ2KW29_9NOCA</name>
<dbReference type="InterPro" id="IPR021027">
    <property type="entry name" value="Transposase_put_HTH"/>
</dbReference>
<dbReference type="EMBL" id="BMNE01000008">
    <property type="protein sequence ID" value="GGN95089.1"/>
    <property type="molecule type" value="Genomic_DNA"/>
</dbReference>
<keyword evidence="3" id="KW-1185">Reference proteome</keyword>
<comment type="caution">
    <text evidence="2">The sequence shown here is derived from an EMBL/GenBank/DDBJ whole genome shotgun (WGS) entry which is preliminary data.</text>
</comment>
<evidence type="ECO:0000313" key="2">
    <source>
        <dbReference type="EMBL" id="GGN95089.1"/>
    </source>
</evidence>
<feature type="domain" description="Transposase putative helix-turn-helix" evidence="1">
    <location>
        <begin position="1"/>
        <end position="45"/>
    </location>
</feature>
<evidence type="ECO:0000313" key="3">
    <source>
        <dbReference type="Proteomes" id="UP000658127"/>
    </source>
</evidence>
<proteinExistence type="predicted"/>
<dbReference type="Pfam" id="PF12323">
    <property type="entry name" value="HTH_OrfB_IS605"/>
    <property type="match status" value="1"/>
</dbReference>
<sequence length="55" mass="6424">MQLRYNFRLYPTMWQQRSLAKAFGCARVVYNDALRTRHEAFEAGQRVSDAECPNG</sequence>
<dbReference type="Proteomes" id="UP000658127">
    <property type="component" value="Unassembled WGS sequence"/>
</dbReference>
<organism evidence="2 3">
    <name type="scientific">Nocardia rhizosphaerihabitans</name>
    <dbReference type="NCBI Taxonomy" id="1691570"/>
    <lineage>
        <taxon>Bacteria</taxon>
        <taxon>Bacillati</taxon>
        <taxon>Actinomycetota</taxon>
        <taxon>Actinomycetes</taxon>
        <taxon>Mycobacteriales</taxon>
        <taxon>Nocardiaceae</taxon>
        <taxon>Nocardia</taxon>
    </lineage>
</organism>
<protein>
    <recommendedName>
        <fullName evidence="1">Transposase putative helix-turn-helix domain-containing protein</fullName>
    </recommendedName>
</protein>
<accession>A0ABQ2KW29</accession>
<evidence type="ECO:0000259" key="1">
    <source>
        <dbReference type="Pfam" id="PF12323"/>
    </source>
</evidence>
<gene>
    <name evidence="2" type="ORF">GCM10011610_58670</name>
</gene>
<reference evidence="3" key="1">
    <citation type="journal article" date="2019" name="Int. J. Syst. Evol. Microbiol.">
        <title>The Global Catalogue of Microorganisms (GCM) 10K type strain sequencing project: providing services to taxonomists for standard genome sequencing and annotation.</title>
        <authorList>
            <consortium name="The Broad Institute Genomics Platform"/>
            <consortium name="The Broad Institute Genome Sequencing Center for Infectious Disease"/>
            <person name="Wu L."/>
            <person name="Ma J."/>
        </authorList>
    </citation>
    <scope>NUCLEOTIDE SEQUENCE [LARGE SCALE GENOMIC DNA]</scope>
    <source>
        <strain evidence="3">CGMCC 4.7329</strain>
    </source>
</reference>